<evidence type="ECO:0000313" key="3">
    <source>
        <dbReference type="Proteomes" id="UP000000491"/>
    </source>
</evidence>
<dbReference type="InterPro" id="IPR003741">
    <property type="entry name" value="LUD_dom"/>
</dbReference>
<reference evidence="2 3" key="1">
    <citation type="journal article" date="2011" name="J. Bacteriol.">
        <title>Genome sequence of the ethanol-producing Zymomonas mobilis subsp. pomaceae lectotype strain ATCC 29192.</title>
        <authorList>
            <person name="Kouvelis V.N."/>
            <person name="Davenport K.W."/>
            <person name="Brettin T.S."/>
            <person name="Bruce D."/>
            <person name="Detter C."/>
            <person name="Han C.S."/>
            <person name="Nolan M."/>
            <person name="Tapia R."/>
            <person name="Damoulaki A."/>
            <person name="Kyrpides N.C."/>
            <person name="Typas M.A."/>
            <person name="Pappas K.M."/>
        </authorList>
    </citation>
    <scope>NUCLEOTIDE SEQUENCE [LARGE SCALE GENOMIC DNA]</scope>
    <source>
        <strain evidence="3">ATCC 29192 / DSM 22645 / JCM 10191 / CCUG 17912 / NBRC 13757 / NCIMB 11200 / NRRL B-4491 / Barker I</strain>
    </source>
</reference>
<dbReference type="EMBL" id="CP002865">
    <property type="protein sequence ID" value="AEI38041.1"/>
    <property type="molecule type" value="Genomic_DNA"/>
</dbReference>
<dbReference type="Proteomes" id="UP000000491">
    <property type="component" value="Chromosome"/>
</dbReference>
<evidence type="ECO:0000313" key="2">
    <source>
        <dbReference type="EMBL" id="AEI38041.1"/>
    </source>
</evidence>
<dbReference type="PANTHER" id="PTHR43682:SF1">
    <property type="entry name" value="LACTATE UTILIZATION PROTEIN C"/>
    <property type="match status" value="1"/>
</dbReference>
<dbReference type="HOGENOM" id="CLU_090664_2_0_5"/>
<dbReference type="PANTHER" id="PTHR43682">
    <property type="entry name" value="LACTATE UTILIZATION PROTEIN C"/>
    <property type="match status" value="1"/>
</dbReference>
<dbReference type="eggNOG" id="COG1556">
    <property type="taxonomic scope" value="Bacteria"/>
</dbReference>
<dbReference type="InterPro" id="IPR037171">
    <property type="entry name" value="NagB/RpiA_transferase-like"/>
</dbReference>
<proteinExistence type="predicted"/>
<organism evidence="2 3">
    <name type="scientific">Zymomonas mobilis subsp. pomaceae (strain ATCC 29192 / DSM 22645 / JCM 10191 / CCUG 17912 / NBRC 13757 / NCIMB 11200 / NRRL B-4491 / Barker I)</name>
    <dbReference type="NCBI Taxonomy" id="579138"/>
    <lineage>
        <taxon>Bacteria</taxon>
        <taxon>Pseudomonadati</taxon>
        <taxon>Pseudomonadota</taxon>
        <taxon>Alphaproteobacteria</taxon>
        <taxon>Sphingomonadales</taxon>
        <taxon>Zymomonadaceae</taxon>
        <taxon>Zymomonas</taxon>
    </lineage>
</organism>
<evidence type="ECO:0000259" key="1">
    <source>
        <dbReference type="Pfam" id="PF02589"/>
    </source>
</evidence>
<dbReference type="STRING" id="579138.Zymop_1146"/>
<protein>
    <recommendedName>
        <fullName evidence="1">LUD domain-containing protein</fullName>
    </recommendedName>
</protein>
<dbReference type="SUPFAM" id="SSF100950">
    <property type="entry name" value="NagB/RpiA/CoA transferase-like"/>
    <property type="match status" value="1"/>
</dbReference>
<dbReference type="PATRIC" id="fig|579138.3.peg.1214"/>
<dbReference type="Pfam" id="PF02589">
    <property type="entry name" value="LUD_dom"/>
    <property type="match status" value="1"/>
</dbReference>
<sequence length="203" mass="22088">MNSRQLILENLCVNRPKTEPMLPDIPLFDTPVPVDRVAKFKEAVVSMGGEIIHVQAQGLDAALKKYTDEAKVICSHVPEIKGNLEITGDTQPTDLADVDVGIVRASFAVAETGSVCLTDADFGINSLGYLPQHLIVLVDPEDIVYNLHHAYRRSEGKKHAYMAFHTGPSATADIEGILIHGAQGVRSLSVILQPRLQKKSEGK</sequence>
<name>F8ETU4_ZYMMT</name>
<dbReference type="InterPro" id="IPR024185">
    <property type="entry name" value="FTHF_cligase-like_sf"/>
</dbReference>
<dbReference type="AlphaFoldDB" id="F8ETU4"/>
<gene>
    <name evidence="2" type="ordered locus">Zymop_1146</name>
</gene>
<dbReference type="KEGG" id="zmp:Zymop_1146"/>
<accession>F8ETU4</accession>
<dbReference type="Gene3D" id="3.40.50.10420">
    <property type="entry name" value="NagB/RpiA/CoA transferase-like"/>
    <property type="match status" value="1"/>
</dbReference>
<dbReference type="RefSeq" id="WP_013934436.1">
    <property type="nucleotide sequence ID" value="NC_015709.1"/>
</dbReference>
<feature type="domain" description="LUD" evidence="1">
    <location>
        <begin position="95"/>
        <end position="192"/>
    </location>
</feature>